<dbReference type="Proteomes" id="UP001166093">
    <property type="component" value="Unassembled WGS sequence"/>
</dbReference>
<feature type="non-terminal residue" evidence="15">
    <location>
        <position position="1"/>
    </location>
</feature>
<dbReference type="CDD" id="cd16651">
    <property type="entry name" value="SPL-RING_NSE2"/>
    <property type="match status" value="1"/>
</dbReference>
<dbReference type="InterPro" id="IPR013083">
    <property type="entry name" value="Znf_RING/FYVE/PHD"/>
</dbReference>
<accession>A0ABS2Y963</accession>
<keyword evidence="16" id="KW-1185">Reference proteome</keyword>
<evidence type="ECO:0000256" key="3">
    <source>
        <dbReference type="ARBA" id="ARBA00008212"/>
    </source>
</evidence>
<evidence type="ECO:0000256" key="12">
    <source>
        <dbReference type="ARBA" id="ARBA00032533"/>
    </source>
</evidence>
<evidence type="ECO:0000256" key="6">
    <source>
        <dbReference type="ARBA" id="ARBA00022723"/>
    </source>
</evidence>
<evidence type="ECO:0000256" key="2">
    <source>
        <dbReference type="ARBA" id="ARBA00004718"/>
    </source>
</evidence>
<evidence type="ECO:0000313" key="16">
    <source>
        <dbReference type="Proteomes" id="UP001166093"/>
    </source>
</evidence>
<sequence>MDDDVAVTQSQRNTVCPITQLEMVCPMKNKKCNHSYDEQAILGLIKSRHNQRKKARCPVVGCDNTDIKHSDLVPDTTLKRAIEGRKKQGSNRLTM</sequence>
<dbReference type="PANTHER" id="PTHR21330">
    <property type="entry name" value="E3 SUMO-PROTEIN LIGASE NSE2"/>
    <property type="match status" value="1"/>
</dbReference>
<dbReference type="InterPro" id="IPR004181">
    <property type="entry name" value="Znf_MIZ"/>
</dbReference>
<name>A0ABS2Y963_POLSP</name>
<keyword evidence="7 13" id="KW-0863">Zinc-finger</keyword>
<dbReference type="Gene3D" id="3.30.40.10">
    <property type="entry name" value="Zinc/RING finger domain, C3HC4 (zinc finger)"/>
    <property type="match status" value="1"/>
</dbReference>
<evidence type="ECO:0000259" key="14">
    <source>
        <dbReference type="PROSITE" id="PS51044"/>
    </source>
</evidence>
<evidence type="ECO:0000256" key="4">
    <source>
        <dbReference type="ARBA" id="ARBA00020923"/>
    </source>
</evidence>
<keyword evidence="5" id="KW-0808">Transferase</keyword>
<keyword evidence="15" id="KW-0436">Ligase</keyword>
<dbReference type="PANTHER" id="PTHR21330:SF1">
    <property type="entry name" value="E3 SUMO-PROTEIN LIGASE NSE2"/>
    <property type="match status" value="1"/>
</dbReference>
<evidence type="ECO:0000256" key="10">
    <source>
        <dbReference type="ARBA" id="ARBA00023242"/>
    </source>
</evidence>
<dbReference type="GO" id="GO:0016874">
    <property type="term" value="F:ligase activity"/>
    <property type="evidence" value="ECO:0007669"/>
    <property type="project" value="UniProtKB-KW"/>
</dbReference>
<proteinExistence type="inferred from homology"/>
<evidence type="ECO:0000256" key="13">
    <source>
        <dbReference type="PROSITE-ProRule" id="PRU00452"/>
    </source>
</evidence>
<dbReference type="SUPFAM" id="SSF57850">
    <property type="entry name" value="RING/U-box"/>
    <property type="match status" value="1"/>
</dbReference>
<evidence type="ECO:0000256" key="9">
    <source>
        <dbReference type="ARBA" id="ARBA00022833"/>
    </source>
</evidence>
<protein>
    <recommendedName>
        <fullName evidence="4">E3 SUMO-protein ligase NSE2</fullName>
    </recommendedName>
    <alternativeName>
        <fullName evidence="11">E3 SUMO-protein transferase NSE2</fullName>
    </alternativeName>
    <alternativeName>
        <fullName evidence="12">Non-structural maintenance of chromosomes element 2 homolog</fullName>
    </alternativeName>
</protein>
<evidence type="ECO:0000256" key="8">
    <source>
        <dbReference type="ARBA" id="ARBA00022786"/>
    </source>
</evidence>
<evidence type="ECO:0000256" key="11">
    <source>
        <dbReference type="ARBA" id="ARBA00031731"/>
    </source>
</evidence>
<dbReference type="EMBL" id="JAAWVQ010122414">
    <property type="protein sequence ID" value="MBN3282974.1"/>
    <property type="molecule type" value="Genomic_DNA"/>
</dbReference>
<feature type="non-terminal residue" evidence="15">
    <location>
        <position position="95"/>
    </location>
</feature>
<dbReference type="InterPro" id="IPR026846">
    <property type="entry name" value="Nse2(Mms21)"/>
</dbReference>
<feature type="domain" description="SP-RING-type" evidence="14">
    <location>
        <begin position="1"/>
        <end position="87"/>
    </location>
</feature>
<comment type="similarity">
    <text evidence="3">Belongs to the NSE2 family.</text>
</comment>
<evidence type="ECO:0000256" key="1">
    <source>
        <dbReference type="ARBA" id="ARBA00004123"/>
    </source>
</evidence>
<evidence type="ECO:0000256" key="5">
    <source>
        <dbReference type="ARBA" id="ARBA00022679"/>
    </source>
</evidence>
<comment type="subcellular location">
    <subcellularLocation>
        <location evidence="1">Nucleus</location>
    </subcellularLocation>
</comment>
<keyword evidence="6" id="KW-0479">Metal-binding</keyword>
<evidence type="ECO:0000313" key="15">
    <source>
        <dbReference type="EMBL" id="MBN3282974.1"/>
    </source>
</evidence>
<organism evidence="15 16">
    <name type="scientific">Polyodon spathula</name>
    <name type="common">North American paddlefish</name>
    <name type="synonym">Squalus spathula</name>
    <dbReference type="NCBI Taxonomy" id="7913"/>
    <lineage>
        <taxon>Eukaryota</taxon>
        <taxon>Metazoa</taxon>
        <taxon>Chordata</taxon>
        <taxon>Craniata</taxon>
        <taxon>Vertebrata</taxon>
        <taxon>Euteleostomi</taxon>
        <taxon>Actinopterygii</taxon>
        <taxon>Chondrostei</taxon>
        <taxon>Acipenseriformes</taxon>
        <taxon>Polyodontidae</taxon>
        <taxon>Polyodon</taxon>
    </lineage>
</organism>
<comment type="pathway">
    <text evidence="2">Protein modification; protein sumoylation.</text>
</comment>
<evidence type="ECO:0000256" key="7">
    <source>
        <dbReference type="ARBA" id="ARBA00022771"/>
    </source>
</evidence>
<keyword evidence="10" id="KW-0539">Nucleus</keyword>
<keyword evidence="8" id="KW-0833">Ubl conjugation pathway</keyword>
<reference evidence="15" key="1">
    <citation type="journal article" date="2021" name="Cell">
        <title>Tracing the genetic footprints of vertebrate landing in non-teleost ray-finned fishes.</title>
        <authorList>
            <person name="Bi X."/>
            <person name="Wang K."/>
            <person name="Yang L."/>
            <person name="Pan H."/>
            <person name="Jiang H."/>
            <person name="Wei Q."/>
            <person name="Fang M."/>
            <person name="Yu H."/>
            <person name="Zhu C."/>
            <person name="Cai Y."/>
            <person name="He Y."/>
            <person name="Gan X."/>
            <person name="Zeng H."/>
            <person name="Yu D."/>
            <person name="Zhu Y."/>
            <person name="Jiang H."/>
            <person name="Qiu Q."/>
            <person name="Yang H."/>
            <person name="Zhang Y.E."/>
            <person name="Wang W."/>
            <person name="Zhu M."/>
            <person name="He S."/>
            <person name="Zhang G."/>
        </authorList>
    </citation>
    <scope>NUCLEOTIDE SEQUENCE</scope>
    <source>
        <strain evidence="15">Pddl_001</strain>
    </source>
</reference>
<dbReference type="Pfam" id="PF11789">
    <property type="entry name" value="zf-Nse"/>
    <property type="match status" value="1"/>
</dbReference>
<gene>
    <name evidence="15" type="primary">Nsmce2</name>
    <name evidence="15" type="ORF">GTO93_0011295</name>
</gene>
<keyword evidence="9" id="KW-0862">Zinc</keyword>
<comment type="caution">
    <text evidence="15">The sequence shown here is derived from an EMBL/GenBank/DDBJ whole genome shotgun (WGS) entry which is preliminary data.</text>
</comment>
<dbReference type="PROSITE" id="PS51044">
    <property type="entry name" value="ZF_SP_RING"/>
    <property type="match status" value="1"/>
</dbReference>